<feature type="region of interest" description="Disordered" evidence="5">
    <location>
        <begin position="152"/>
        <end position="175"/>
    </location>
</feature>
<keyword evidence="3" id="KW-0732">Signal</keyword>
<dbReference type="InterPro" id="IPR012899">
    <property type="entry name" value="LTXXQ"/>
</dbReference>
<evidence type="ECO:0000313" key="7">
    <source>
        <dbReference type="Proteomes" id="UP000182264"/>
    </source>
</evidence>
<dbReference type="CDD" id="cd09916">
    <property type="entry name" value="CpxP_like"/>
    <property type="match status" value="1"/>
</dbReference>
<sequence length="175" mass="20031">MLCLMMVPAVGMAWQRAPEGGRGGGFASMCRAGKAGRDGGAHAYGWMRMLQRLDLDEAQQKQVAGILDEQRRQDQKLHDKLRDVRREMRKVMDPKTFDEKQLRKLASQKATLQADLMVGMARTHQRIYNLLNAEQKELFDFAVKLRRMDGNCPMGPERGMRRRPPMPFADEKVAE</sequence>
<reference evidence="6 7" key="1">
    <citation type="journal article" date="2017" name="Genome Announc.">
        <title>Complete Genome Sequences of Two Acetylene-Fermenting Pelobacter acetylenicus Strains.</title>
        <authorList>
            <person name="Sutton J.M."/>
            <person name="Baesman S.M."/>
            <person name="Fierst J.L."/>
            <person name="Poret-Peterson A.T."/>
            <person name="Oremland R.S."/>
            <person name="Dunlap D.S."/>
            <person name="Akob D.M."/>
        </authorList>
    </citation>
    <scope>NUCLEOTIDE SEQUENCE [LARGE SCALE GENOMIC DNA]</scope>
    <source>
        <strain evidence="6 7">DSM 3247</strain>
    </source>
</reference>
<dbReference type="InterPro" id="IPR052211">
    <property type="entry name" value="Cpx_auxiliary_protein"/>
</dbReference>
<dbReference type="PANTHER" id="PTHR38102">
    <property type="entry name" value="PERIPLASMIC CHAPERONE SPY"/>
    <property type="match status" value="1"/>
</dbReference>
<keyword evidence="7" id="KW-1185">Reference proteome</keyword>
<dbReference type="EMBL" id="CP015518">
    <property type="protein sequence ID" value="APG24948.1"/>
    <property type="molecule type" value="Genomic_DNA"/>
</dbReference>
<evidence type="ECO:0000256" key="4">
    <source>
        <dbReference type="ARBA" id="ARBA00022764"/>
    </source>
</evidence>
<evidence type="ECO:0000256" key="1">
    <source>
        <dbReference type="ARBA" id="ARBA00004418"/>
    </source>
</evidence>
<dbReference type="GO" id="GO:0051082">
    <property type="term" value="F:unfolded protein binding"/>
    <property type="evidence" value="ECO:0007669"/>
    <property type="project" value="TreeGrafter"/>
</dbReference>
<name>A0A1L3GH07_SYNAC</name>
<proteinExistence type="inferred from homology"/>
<dbReference type="Gene3D" id="1.20.120.1490">
    <property type="match status" value="1"/>
</dbReference>
<dbReference type="Proteomes" id="UP000182264">
    <property type="component" value="Chromosome"/>
</dbReference>
<evidence type="ECO:0000313" key="6">
    <source>
        <dbReference type="EMBL" id="APG24948.1"/>
    </source>
</evidence>
<dbReference type="Pfam" id="PF07813">
    <property type="entry name" value="LTXXQ"/>
    <property type="match status" value="1"/>
</dbReference>
<dbReference type="GO" id="GO:0030288">
    <property type="term" value="C:outer membrane-bounded periplasmic space"/>
    <property type="evidence" value="ECO:0007669"/>
    <property type="project" value="TreeGrafter"/>
</dbReference>
<evidence type="ECO:0000256" key="3">
    <source>
        <dbReference type="ARBA" id="ARBA00022729"/>
    </source>
</evidence>
<evidence type="ECO:0000256" key="2">
    <source>
        <dbReference type="ARBA" id="ARBA00008441"/>
    </source>
</evidence>
<protein>
    <recommendedName>
        <fullName evidence="8">Periplasmic heavy metal sensor</fullName>
    </recommendedName>
</protein>
<comment type="subcellular location">
    <subcellularLocation>
        <location evidence="1">Periplasm</location>
    </subcellularLocation>
</comment>
<dbReference type="STRING" id="29542.A6070_01850"/>
<dbReference type="KEGG" id="pace:A6070_01850"/>
<organism evidence="6 7">
    <name type="scientific">Syntrophotalea acetylenica</name>
    <name type="common">Pelobacter acetylenicus</name>
    <dbReference type="NCBI Taxonomy" id="29542"/>
    <lineage>
        <taxon>Bacteria</taxon>
        <taxon>Pseudomonadati</taxon>
        <taxon>Thermodesulfobacteriota</taxon>
        <taxon>Desulfuromonadia</taxon>
        <taxon>Desulfuromonadales</taxon>
        <taxon>Syntrophotaleaceae</taxon>
        <taxon>Syntrophotalea</taxon>
    </lineage>
</organism>
<evidence type="ECO:0008006" key="8">
    <source>
        <dbReference type="Google" id="ProtNLM"/>
    </source>
</evidence>
<comment type="similarity">
    <text evidence="2">Belongs to the CpxP/Spy family.</text>
</comment>
<keyword evidence="4" id="KW-0574">Periplasm</keyword>
<gene>
    <name evidence="6" type="ORF">A7E75_07890</name>
</gene>
<accession>A0A1L3GH07</accession>
<evidence type="ECO:0000256" key="5">
    <source>
        <dbReference type="SAM" id="MobiDB-lite"/>
    </source>
</evidence>
<dbReference type="PANTHER" id="PTHR38102:SF1">
    <property type="entry name" value="PERIPLASMIC CHAPERONE SPY"/>
    <property type="match status" value="1"/>
</dbReference>
<dbReference type="AlphaFoldDB" id="A0A1L3GH07"/>